<dbReference type="GO" id="GO:0005829">
    <property type="term" value="C:cytosol"/>
    <property type="evidence" value="ECO:0007669"/>
    <property type="project" value="TreeGrafter"/>
</dbReference>
<comment type="similarity">
    <text evidence="1 11">Belongs to the class-I aminoacyl-tRNA synthetase family. IleS type 1 subfamily.</text>
</comment>
<dbReference type="InterPro" id="IPR001412">
    <property type="entry name" value="aa-tRNA-synth_I_CS"/>
</dbReference>
<keyword evidence="5 11" id="KW-0862">Zinc</keyword>
<dbReference type="Pfam" id="PF00133">
    <property type="entry name" value="tRNA-synt_1"/>
    <property type="match status" value="1"/>
</dbReference>
<feature type="short sequence motif" description="'HIGH' region" evidence="11">
    <location>
        <begin position="58"/>
        <end position="68"/>
    </location>
</feature>
<dbReference type="SUPFAM" id="SSF47323">
    <property type="entry name" value="Anticodon-binding domain of a subclass of class I aminoacyl-tRNA synthetases"/>
    <property type="match status" value="1"/>
</dbReference>
<dbReference type="GO" id="GO:0002161">
    <property type="term" value="F:aminoacyl-tRNA deacylase activity"/>
    <property type="evidence" value="ECO:0007669"/>
    <property type="project" value="InterPro"/>
</dbReference>
<dbReference type="AlphaFoldDB" id="A0A076FFB6"/>
<dbReference type="InterPro" id="IPR002300">
    <property type="entry name" value="aa-tRNA-synth_Ia"/>
</dbReference>
<evidence type="ECO:0000256" key="2">
    <source>
        <dbReference type="ARBA" id="ARBA00022490"/>
    </source>
</evidence>
<evidence type="ECO:0000256" key="1">
    <source>
        <dbReference type="ARBA" id="ARBA00006887"/>
    </source>
</evidence>
<evidence type="ECO:0000256" key="9">
    <source>
        <dbReference type="ARBA" id="ARBA00025217"/>
    </source>
</evidence>
<dbReference type="InterPro" id="IPR050081">
    <property type="entry name" value="Ile-tRNA_ligase"/>
</dbReference>
<dbReference type="GO" id="GO:0005524">
    <property type="term" value="F:ATP binding"/>
    <property type="evidence" value="ECO:0007669"/>
    <property type="project" value="UniProtKB-UniRule"/>
</dbReference>
<dbReference type="OrthoDB" id="9810365at2"/>
<dbReference type="eggNOG" id="COG0060">
    <property type="taxonomic scope" value="Bacteria"/>
</dbReference>
<keyword evidence="11" id="KW-0479">Metal-binding</keyword>
<protein>
    <recommendedName>
        <fullName evidence="11">Isoleucine--tRNA ligase</fullName>
        <ecNumber evidence="11">6.1.1.5</ecNumber>
    </recommendedName>
    <alternativeName>
        <fullName evidence="11">Isoleucyl-tRNA synthetase</fullName>
        <shortName evidence="11">IleRS</shortName>
    </alternativeName>
</protein>
<evidence type="ECO:0000259" key="13">
    <source>
        <dbReference type="Pfam" id="PF08264"/>
    </source>
</evidence>
<evidence type="ECO:0000256" key="11">
    <source>
        <dbReference type="HAMAP-Rule" id="MF_02002"/>
    </source>
</evidence>
<feature type="binding site" evidence="11">
    <location>
        <position position="612"/>
    </location>
    <ligand>
        <name>ATP</name>
        <dbReference type="ChEBI" id="CHEBI:30616"/>
    </ligand>
</feature>
<dbReference type="PANTHER" id="PTHR42765">
    <property type="entry name" value="SOLEUCYL-TRNA SYNTHETASE"/>
    <property type="match status" value="1"/>
</dbReference>
<dbReference type="GO" id="GO:0008270">
    <property type="term" value="F:zinc ion binding"/>
    <property type="evidence" value="ECO:0007669"/>
    <property type="project" value="UniProtKB-UniRule"/>
</dbReference>
<feature type="domain" description="Methionyl/Valyl/Leucyl/Isoleucyl-tRNA synthetase anticodon-binding" evidence="13">
    <location>
        <begin position="687"/>
        <end position="836"/>
    </location>
</feature>
<evidence type="ECO:0000256" key="5">
    <source>
        <dbReference type="ARBA" id="ARBA00022833"/>
    </source>
</evidence>
<comment type="cofactor">
    <cofactor evidence="11">
        <name>Zn(2+)</name>
        <dbReference type="ChEBI" id="CHEBI:29105"/>
    </cofactor>
    <text evidence="11">Binds 1 zinc ion per subunit.</text>
</comment>
<proteinExistence type="inferred from homology"/>
<dbReference type="InterPro" id="IPR002301">
    <property type="entry name" value="Ile-tRNA-ligase"/>
</dbReference>
<evidence type="ECO:0000256" key="6">
    <source>
        <dbReference type="ARBA" id="ARBA00022840"/>
    </source>
</evidence>
<dbReference type="GO" id="GO:0000049">
    <property type="term" value="F:tRNA binding"/>
    <property type="evidence" value="ECO:0007669"/>
    <property type="project" value="InterPro"/>
</dbReference>
<keyword evidence="15" id="KW-1185">Reference proteome</keyword>
<keyword evidence="7 11" id="KW-0648">Protein biosynthesis</keyword>
<evidence type="ECO:0000259" key="12">
    <source>
        <dbReference type="Pfam" id="PF00133"/>
    </source>
</evidence>
<comment type="domain">
    <text evidence="11">IleRS has two distinct active sites: one for aminoacylation and one for editing. The misactivated valine is translocated from the active site to the editing site, which sterically excludes the correctly activated isoleucine. The single editing site contains two valyl binding pockets, one specific for each substrate (Val-AMP or Val-tRNA(Ile)).</text>
</comment>
<feature type="domain" description="Aminoacyl-tRNA synthetase class Ia" evidence="12">
    <location>
        <begin position="27"/>
        <end position="648"/>
    </location>
</feature>
<comment type="subunit">
    <text evidence="11">Monomer.</text>
</comment>
<feature type="short sequence motif" description="'KMSKS' region" evidence="11">
    <location>
        <begin position="609"/>
        <end position="613"/>
    </location>
</feature>
<keyword evidence="8 11" id="KW-0030">Aminoacyl-tRNA synthetase</keyword>
<dbReference type="PANTHER" id="PTHR42765:SF1">
    <property type="entry name" value="ISOLEUCINE--TRNA LIGASE, MITOCHONDRIAL"/>
    <property type="match status" value="1"/>
</dbReference>
<keyword evidence="6 11" id="KW-0067">ATP-binding</keyword>
<feature type="binding site" evidence="11">
    <location>
        <position position="568"/>
    </location>
    <ligand>
        <name>L-isoleucyl-5'-AMP</name>
        <dbReference type="ChEBI" id="CHEBI:178002"/>
    </ligand>
</feature>
<dbReference type="InterPro" id="IPR023585">
    <property type="entry name" value="Ile-tRNA-ligase_type1"/>
</dbReference>
<keyword evidence="3 11" id="KW-0436">Ligase</keyword>
<keyword evidence="4 11" id="KW-0547">Nucleotide-binding</keyword>
<evidence type="ECO:0000256" key="4">
    <source>
        <dbReference type="ARBA" id="ARBA00022741"/>
    </source>
</evidence>
<dbReference type="InterPro" id="IPR014729">
    <property type="entry name" value="Rossmann-like_a/b/a_fold"/>
</dbReference>
<dbReference type="STRING" id="1244531.CIG2463D_0704"/>
<dbReference type="GO" id="GO:0006428">
    <property type="term" value="P:isoleucyl-tRNA aminoacylation"/>
    <property type="evidence" value="ECO:0007669"/>
    <property type="project" value="UniProtKB-UniRule"/>
</dbReference>
<reference evidence="15" key="1">
    <citation type="journal article" date="2014" name="Genome Announc.">
        <title>Complete Genome Sequence of Campylobacter iguaniorum Strain 1485ET, Isolated from a Bearded Dragon (Pogona vitticeps).</title>
        <authorList>
            <person name="Gilbert M.J."/>
            <person name="Miller W.G."/>
            <person name="Yee E."/>
            <person name="Kik M."/>
            <person name="Wagenaar J.A."/>
            <person name="Duim B."/>
        </authorList>
    </citation>
    <scope>NUCLEOTIDE SEQUENCE [LARGE SCALE GENOMIC DNA]</scope>
    <source>
        <strain evidence="15">1485E</strain>
    </source>
</reference>
<sequence>MDYKDTLLLPATDFAMRGNLSEQEPKRYAKWSEEKAYEKMKAKRQKAGVSFNIHDGPPYANGHLHIGHALNKILKDIILKTHYFFGDSVRYTPGWDCHGLPIEQQVEVKLGEAKKTMSKSAIRSECRAWATNFVNIQRDEFKTLGILGGWEDPYLTMKFKFEANIYRTLCEVAKKGLLIERSKPVFWSWAARSALAEAEVEYEDKEDYSLYVAFELSKEACEKIGVQNAKAVIWTTTPWTLVANQAISLNPNEKYSVTSEGYIVASALVETLVNQGIISGKIIKEFASKELENLNAINPLNGRNSVFILGEHVLMDGGTGLVHTAPGHGEDDYFASLRYGIEVIMPVDEAGLYDETLRVKKLLPENLLNEFIGLHIFKANEKIVELLGDSVVKVSKFVHSYPFCWRTHKPVIYRATKQWFIAMDEPKLDGKTLRTTALEALKQVKFYPEVGVKRITSMIENRPDWCISRQRDWGVPIAFFRDRATKEPIFDTEILDNVAKIFDEKGADAWWDLEIADLLPKDSKYDPANLEKVMDILDVWFDSGSTWNAVLNSGDYDAGGYQADMYLEGSDQHRGWFQSSLLLSCAVNQKAPYKSVLTHGFTVDGNGNKMSKSKGNVIAPADVAKKYGTEILRLWVGLSDYSSDLKISDDILKQVGEQYRKIRNTVRFLLANINDLDDISSNFTMLDKWILVRATKTFNEVSICFKNYEFSKGFNILLNFLSGDLSGVYLDICKDRLYCDELESSRRRSAQSAMAIITKSLLALIAPTLTYTVDEALEVAPNIIKKSANDVFELVYKPLEFDYKIEDELLRSSREKFNEIIDTLKKDKIIKSTLEVILETSSNEVLSNDLDEVIDWYMVSFVRGVESDECLAEFDIGNDKFKIVKADRFKCPRCWKYSAKNDGDLCPRCAKVMK</sequence>
<evidence type="ECO:0000256" key="7">
    <source>
        <dbReference type="ARBA" id="ARBA00022917"/>
    </source>
</evidence>
<dbReference type="Gene3D" id="1.10.10.830">
    <property type="entry name" value="Ile-tRNA synthetase CP2 domain-like"/>
    <property type="match status" value="1"/>
</dbReference>
<dbReference type="EMBL" id="CP009043">
    <property type="protein sequence ID" value="AII14549.1"/>
    <property type="molecule type" value="Genomic_DNA"/>
</dbReference>
<organism evidence="14 15">
    <name type="scientific">Campylobacter iguaniorum</name>
    <dbReference type="NCBI Taxonomy" id="1244531"/>
    <lineage>
        <taxon>Bacteria</taxon>
        <taxon>Pseudomonadati</taxon>
        <taxon>Campylobacterota</taxon>
        <taxon>Epsilonproteobacteria</taxon>
        <taxon>Campylobacterales</taxon>
        <taxon>Campylobacteraceae</taxon>
        <taxon>Campylobacter</taxon>
    </lineage>
</organism>
<dbReference type="Gene3D" id="3.90.740.10">
    <property type="entry name" value="Valyl/Leucyl/Isoleucyl-tRNA synthetase, editing domain"/>
    <property type="match status" value="1"/>
</dbReference>
<feature type="binding site" evidence="11">
    <location>
        <position position="909"/>
    </location>
    <ligand>
        <name>Zn(2+)</name>
        <dbReference type="ChEBI" id="CHEBI:29105"/>
    </ligand>
</feature>
<dbReference type="InterPro" id="IPR013155">
    <property type="entry name" value="M/V/L/I-tRNA-synth_anticd-bd"/>
</dbReference>
<feature type="binding site" evidence="11">
    <location>
        <position position="894"/>
    </location>
    <ligand>
        <name>Zn(2+)</name>
        <dbReference type="ChEBI" id="CHEBI:29105"/>
    </ligand>
</feature>
<dbReference type="CDD" id="cd00818">
    <property type="entry name" value="IleRS_core"/>
    <property type="match status" value="1"/>
</dbReference>
<dbReference type="PROSITE" id="PS00178">
    <property type="entry name" value="AA_TRNA_LIGASE_I"/>
    <property type="match status" value="1"/>
</dbReference>
<dbReference type="HOGENOM" id="CLU_001493_7_1_7"/>
<comment type="function">
    <text evidence="9 11">Catalyzes the attachment of isoleucine to tRNA(Ile). As IleRS can inadvertently accommodate and process structurally similar amino acids such as valine, to avoid such errors it has two additional distinct tRNA(Ile)-dependent editing activities. One activity is designated as 'pretransfer' editing and involves the hydrolysis of activated Val-AMP. The other activity is designated 'posttransfer' editing and involves deacylation of mischarged Val-tRNA(Ile).</text>
</comment>
<dbReference type="KEGG" id="caj:CIG1485E_0703"/>
<dbReference type="EC" id="6.1.1.5" evidence="11"/>
<dbReference type="GO" id="GO:0004822">
    <property type="term" value="F:isoleucine-tRNA ligase activity"/>
    <property type="evidence" value="ECO:0007669"/>
    <property type="project" value="UniProtKB-UniRule"/>
</dbReference>
<dbReference type="Proteomes" id="UP000028486">
    <property type="component" value="Chromosome"/>
</dbReference>
<dbReference type="InterPro" id="IPR033708">
    <property type="entry name" value="Anticodon_Ile_BEm"/>
</dbReference>
<feature type="binding site" evidence="11">
    <location>
        <position position="891"/>
    </location>
    <ligand>
        <name>Zn(2+)</name>
        <dbReference type="ChEBI" id="CHEBI:29105"/>
    </ligand>
</feature>
<dbReference type="Pfam" id="PF08264">
    <property type="entry name" value="Anticodon_1"/>
    <property type="match status" value="1"/>
</dbReference>
<comment type="subcellular location">
    <subcellularLocation>
        <location evidence="11">Cytoplasm</location>
    </subcellularLocation>
</comment>
<comment type="catalytic activity">
    <reaction evidence="10 11">
        <text>tRNA(Ile) + L-isoleucine + ATP = L-isoleucyl-tRNA(Ile) + AMP + diphosphate</text>
        <dbReference type="Rhea" id="RHEA:11060"/>
        <dbReference type="Rhea" id="RHEA-COMP:9666"/>
        <dbReference type="Rhea" id="RHEA-COMP:9695"/>
        <dbReference type="ChEBI" id="CHEBI:30616"/>
        <dbReference type="ChEBI" id="CHEBI:33019"/>
        <dbReference type="ChEBI" id="CHEBI:58045"/>
        <dbReference type="ChEBI" id="CHEBI:78442"/>
        <dbReference type="ChEBI" id="CHEBI:78528"/>
        <dbReference type="ChEBI" id="CHEBI:456215"/>
        <dbReference type="EC" id="6.1.1.5"/>
    </reaction>
</comment>
<dbReference type="Gene3D" id="3.40.50.620">
    <property type="entry name" value="HUPs"/>
    <property type="match status" value="2"/>
</dbReference>
<dbReference type="SUPFAM" id="SSF50677">
    <property type="entry name" value="ValRS/IleRS/LeuRS editing domain"/>
    <property type="match status" value="1"/>
</dbReference>
<keyword evidence="2 11" id="KW-0963">Cytoplasm</keyword>
<dbReference type="CDD" id="cd07960">
    <property type="entry name" value="Anticodon_Ia_Ile_BEm"/>
    <property type="match status" value="1"/>
</dbReference>
<dbReference type="InterPro" id="IPR009008">
    <property type="entry name" value="Val/Leu/Ile-tRNA-synth_edit"/>
</dbReference>
<evidence type="ECO:0000313" key="15">
    <source>
        <dbReference type="Proteomes" id="UP000028486"/>
    </source>
</evidence>
<evidence type="ECO:0000256" key="3">
    <source>
        <dbReference type="ARBA" id="ARBA00022598"/>
    </source>
</evidence>
<dbReference type="RefSeq" id="WP_038455555.1">
    <property type="nucleotide sequence ID" value="NZ_CP009043.1"/>
</dbReference>
<feature type="binding site" evidence="11">
    <location>
        <position position="906"/>
    </location>
    <ligand>
        <name>Zn(2+)</name>
        <dbReference type="ChEBI" id="CHEBI:29105"/>
    </ligand>
</feature>
<dbReference type="HAMAP" id="MF_02002">
    <property type="entry name" value="Ile_tRNA_synth_type1"/>
    <property type="match status" value="1"/>
</dbReference>
<evidence type="ECO:0000256" key="8">
    <source>
        <dbReference type="ARBA" id="ARBA00023146"/>
    </source>
</evidence>
<accession>A0A076FFB6</accession>
<dbReference type="NCBIfam" id="TIGR00392">
    <property type="entry name" value="ileS"/>
    <property type="match status" value="1"/>
</dbReference>
<evidence type="ECO:0000313" key="14">
    <source>
        <dbReference type="EMBL" id="AII14549.1"/>
    </source>
</evidence>
<name>A0A076FFB6_9BACT</name>
<dbReference type="SUPFAM" id="SSF52374">
    <property type="entry name" value="Nucleotidylyl transferase"/>
    <property type="match status" value="1"/>
</dbReference>
<evidence type="ECO:0000256" key="10">
    <source>
        <dbReference type="ARBA" id="ARBA00048359"/>
    </source>
</evidence>
<dbReference type="InterPro" id="IPR009080">
    <property type="entry name" value="tRNAsynth_Ia_anticodon-bd"/>
</dbReference>
<dbReference type="PRINTS" id="PR00984">
    <property type="entry name" value="TRNASYNTHILE"/>
</dbReference>
<gene>
    <name evidence="11 14" type="primary">ileS</name>
    <name evidence="14" type="ORF">CIG1485E_0703</name>
</gene>
<dbReference type="Gene3D" id="1.10.730.20">
    <property type="match status" value="1"/>
</dbReference>